<organism evidence="2 3">
    <name type="scientific">Platanthera guangdongensis</name>
    <dbReference type="NCBI Taxonomy" id="2320717"/>
    <lineage>
        <taxon>Eukaryota</taxon>
        <taxon>Viridiplantae</taxon>
        <taxon>Streptophyta</taxon>
        <taxon>Embryophyta</taxon>
        <taxon>Tracheophyta</taxon>
        <taxon>Spermatophyta</taxon>
        <taxon>Magnoliopsida</taxon>
        <taxon>Liliopsida</taxon>
        <taxon>Asparagales</taxon>
        <taxon>Orchidaceae</taxon>
        <taxon>Orchidoideae</taxon>
        <taxon>Orchideae</taxon>
        <taxon>Orchidinae</taxon>
        <taxon>Platanthera</taxon>
    </lineage>
</organism>
<name>A0ABR2MTA3_9ASPA</name>
<gene>
    <name evidence="2" type="ORF">KSP40_PGU013895</name>
</gene>
<accession>A0ABR2MTA3</accession>
<dbReference type="EMBL" id="JBBWWR010000005">
    <property type="protein sequence ID" value="KAK8967181.1"/>
    <property type="molecule type" value="Genomic_DNA"/>
</dbReference>
<dbReference type="InterPro" id="IPR004328">
    <property type="entry name" value="BRO1_dom"/>
</dbReference>
<comment type="caution">
    <text evidence="2">The sequence shown here is derived from an EMBL/GenBank/DDBJ whole genome shotgun (WGS) entry which is preliminary data.</text>
</comment>
<dbReference type="Gene3D" id="1.25.40.280">
    <property type="entry name" value="alix/aip1 like domains"/>
    <property type="match status" value="1"/>
</dbReference>
<proteinExistence type="predicted"/>
<protein>
    <recommendedName>
        <fullName evidence="1">BRO1 domain-containing protein</fullName>
    </recommendedName>
</protein>
<evidence type="ECO:0000259" key="1">
    <source>
        <dbReference type="Pfam" id="PF03097"/>
    </source>
</evidence>
<reference evidence="2 3" key="1">
    <citation type="journal article" date="2022" name="Nat. Plants">
        <title>Genomes of leafy and leafless Platanthera orchids illuminate the evolution of mycoheterotrophy.</title>
        <authorList>
            <person name="Li M.H."/>
            <person name="Liu K.W."/>
            <person name="Li Z."/>
            <person name="Lu H.C."/>
            <person name="Ye Q.L."/>
            <person name="Zhang D."/>
            <person name="Wang J.Y."/>
            <person name="Li Y.F."/>
            <person name="Zhong Z.M."/>
            <person name="Liu X."/>
            <person name="Yu X."/>
            <person name="Liu D.K."/>
            <person name="Tu X.D."/>
            <person name="Liu B."/>
            <person name="Hao Y."/>
            <person name="Liao X.Y."/>
            <person name="Jiang Y.T."/>
            <person name="Sun W.H."/>
            <person name="Chen J."/>
            <person name="Chen Y.Q."/>
            <person name="Ai Y."/>
            <person name="Zhai J.W."/>
            <person name="Wu S.S."/>
            <person name="Zhou Z."/>
            <person name="Hsiao Y.Y."/>
            <person name="Wu W.L."/>
            <person name="Chen Y.Y."/>
            <person name="Lin Y.F."/>
            <person name="Hsu J.L."/>
            <person name="Li C.Y."/>
            <person name="Wang Z.W."/>
            <person name="Zhao X."/>
            <person name="Zhong W.Y."/>
            <person name="Ma X.K."/>
            <person name="Ma L."/>
            <person name="Huang J."/>
            <person name="Chen G.Z."/>
            <person name="Huang M.Z."/>
            <person name="Huang L."/>
            <person name="Peng D.H."/>
            <person name="Luo Y.B."/>
            <person name="Zou S.Q."/>
            <person name="Chen S.P."/>
            <person name="Lan S."/>
            <person name="Tsai W.C."/>
            <person name="Van de Peer Y."/>
            <person name="Liu Z.J."/>
        </authorList>
    </citation>
    <scope>NUCLEOTIDE SEQUENCE [LARGE SCALE GENOMIC DNA]</scope>
    <source>
        <strain evidence="2">Lor288</strain>
    </source>
</reference>
<feature type="domain" description="BRO1" evidence="1">
    <location>
        <begin position="263"/>
        <end position="333"/>
    </location>
</feature>
<keyword evidence="3" id="KW-1185">Reference proteome</keyword>
<dbReference type="Proteomes" id="UP001412067">
    <property type="component" value="Unassembled WGS sequence"/>
</dbReference>
<evidence type="ECO:0000313" key="2">
    <source>
        <dbReference type="EMBL" id="KAK8967181.1"/>
    </source>
</evidence>
<evidence type="ECO:0000313" key="3">
    <source>
        <dbReference type="Proteomes" id="UP001412067"/>
    </source>
</evidence>
<dbReference type="InterPro" id="IPR038499">
    <property type="entry name" value="BRO1_sf"/>
</dbReference>
<dbReference type="Pfam" id="PF03097">
    <property type="entry name" value="BRO1"/>
    <property type="match status" value="1"/>
</dbReference>
<sequence>MRACFHVSLTPDPVILSSNSCALPAATAFLASPCSSQLPTFVFSVPNRRLNLPVPSCKAARLPTAATPPQPSPLLLQQMLGCNGRLLYMQPRFALRSGTDQAISSGDESSAYINYRNSSSGDPVHAVQPLSASRILFSTPEKHFQQQPVFPTPWLNGSQHSQVLARKLTLTRRLQTSPGTPLCSTVIRRFPPRPLSIESGYSRASVDTLVDNVCSLINFFPTCPLNWLEVLRYDIALCACLKVSVEEKSKHKYLQRPYASYLIGLASDRASTTGVKIACNSFQAVVGSYTFLEGNVSVKDAHKLGGFMVDLSTECAGMLEKLMFAQTQECFFSRRL</sequence>